<evidence type="ECO:0000256" key="1">
    <source>
        <dbReference type="SAM" id="MobiDB-lite"/>
    </source>
</evidence>
<feature type="compositionally biased region" description="Basic and acidic residues" evidence="1">
    <location>
        <begin position="1"/>
        <end position="18"/>
    </location>
</feature>
<dbReference type="Proteomes" id="UP001271274">
    <property type="component" value="Unassembled WGS sequence"/>
</dbReference>
<feature type="region of interest" description="Disordered" evidence="1">
    <location>
        <begin position="72"/>
        <end position="98"/>
    </location>
</feature>
<organism evidence="2 3">
    <name type="scientific">Streptomyces europaeiscabiei</name>
    <dbReference type="NCBI Taxonomy" id="146819"/>
    <lineage>
        <taxon>Bacteria</taxon>
        <taxon>Bacillati</taxon>
        <taxon>Actinomycetota</taxon>
        <taxon>Actinomycetes</taxon>
        <taxon>Kitasatosporales</taxon>
        <taxon>Streptomycetaceae</taxon>
        <taxon>Streptomyces</taxon>
    </lineage>
</organism>
<keyword evidence="3" id="KW-1185">Reference proteome</keyword>
<dbReference type="RefSeq" id="WP_319061665.1">
    <property type="nucleotide sequence ID" value="NZ_JARAYT010000001.1"/>
</dbReference>
<feature type="compositionally biased region" description="Basic and acidic residues" evidence="1">
    <location>
        <begin position="34"/>
        <end position="48"/>
    </location>
</feature>
<dbReference type="EMBL" id="JARAYU010000001">
    <property type="protein sequence ID" value="MDX3698425.1"/>
    <property type="molecule type" value="Genomic_DNA"/>
</dbReference>
<feature type="region of interest" description="Disordered" evidence="1">
    <location>
        <begin position="1"/>
        <end position="53"/>
    </location>
</feature>
<accession>A0ABU4N5W8</accession>
<name>A0ABU4N5W8_9ACTN</name>
<protein>
    <submittedName>
        <fullName evidence="2">DNA (Cytosine-5-)-methyltransferase</fullName>
    </submittedName>
</protein>
<proteinExistence type="predicted"/>
<reference evidence="2 3" key="1">
    <citation type="journal article" date="2023" name="Microb. Genom.">
        <title>Mesoterricola silvestris gen. nov., sp. nov., Mesoterricola sediminis sp. nov., Geothrix oryzae sp. nov., Geothrix edaphica sp. nov., Geothrix rubra sp. nov., and Geothrix limicola sp. nov., six novel members of Acidobacteriota isolated from soils.</title>
        <authorList>
            <person name="Weisberg A.J."/>
            <person name="Pearce E."/>
            <person name="Kramer C.G."/>
            <person name="Chang J.H."/>
            <person name="Clarke C.R."/>
        </authorList>
    </citation>
    <scope>NUCLEOTIDE SEQUENCE [LARGE SCALE GENOMIC DNA]</scope>
    <source>
        <strain evidence="2 3">ID09-01A</strain>
    </source>
</reference>
<evidence type="ECO:0000313" key="3">
    <source>
        <dbReference type="Proteomes" id="UP001271274"/>
    </source>
</evidence>
<sequence>MTLRGRLFERPTLEHRTCGNDGSALPLLPTPTEADSKRGPDYAKRDRPGAGGDDLVTAVARLFPRERADKLFKTPTANLGSNGSAQHPDKRKAGGHGPTLEDEVCFLLNVSPDAQQPDDGPHSPAEWWNEFAPAVYRWETIRGTAAPVPVVRGPRGGIKLSPEFAEWLMGLDPGWVTAVPGLSHSEKLARIGNGVVPHQAFAAFRHLKAQLDNRDEAVASV</sequence>
<gene>
    <name evidence="2" type="ORF">PV662_01375</name>
</gene>
<feature type="compositionally biased region" description="Polar residues" evidence="1">
    <location>
        <begin position="75"/>
        <end position="85"/>
    </location>
</feature>
<evidence type="ECO:0000313" key="2">
    <source>
        <dbReference type="EMBL" id="MDX3698425.1"/>
    </source>
</evidence>
<comment type="caution">
    <text evidence="2">The sequence shown here is derived from an EMBL/GenBank/DDBJ whole genome shotgun (WGS) entry which is preliminary data.</text>
</comment>